<reference evidence="2" key="1">
    <citation type="submission" date="2018-05" db="EMBL/GenBank/DDBJ databases">
        <authorList>
            <person name="Lanie J.A."/>
            <person name="Ng W.-L."/>
            <person name="Kazmierczak K.M."/>
            <person name="Andrzejewski T.M."/>
            <person name="Davidsen T.M."/>
            <person name="Wayne K.J."/>
            <person name="Tettelin H."/>
            <person name="Glass J.I."/>
            <person name="Rusch D."/>
            <person name="Podicherti R."/>
            <person name="Tsui H.-C.T."/>
            <person name="Winkler M.E."/>
        </authorList>
    </citation>
    <scope>NUCLEOTIDE SEQUENCE</scope>
</reference>
<evidence type="ECO:0000256" key="1">
    <source>
        <dbReference type="SAM" id="Phobius"/>
    </source>
</evidence>
<dbReference type="PANTHER" id="PTHR40394">
    <property type="entry name" value="LIPOPROTEIN-RELATED"/>
    <property type="match status" value="1"/>
</dbReference>
<keyword evidence="1" id="KW-1133">Transmembrane helix</keyword>
<feature type="transmembrane region" description="Helical" evidence="1">
    <location>
        <begin position="94"/>
        <end position="116"/>
    </location>
</feature>
<gene>
    <name evidence="2" type="ORF">METZ01_LOCUS454096</name>
</gene>
<dbReference type="InterPro" id="IPR021776">
    <property type="entry name" value="ActD"/>
</dbReference>
<dbReference type="AlphaFoldDB" id="A0A383A0I1"/>
<dbReference type="Pfam" id="PF11821">
    <property type="entry name" value="ActD"/>
    <property type="match status" value="1"/>
</dbReference>
<keyword evidence="1" id="KW-0472">Membrane</keyword>
<name>A0A383A0I1_9ZZZZ</name>
<evidence type="ECO:0000313" key="2">
    <source>
        <dbReference type="EMBL" id="SVE01242.1"/>
    </source>
</evidence>
<evidence type="ECO:0008006" key="3">
    <source>
        <dbReference type="Google" id="ProtNLM"/>
    </source>
</evidence>
<dbReference type="PANTHER" id="PTHR40394:SF2">
    <property type="entry name" value="QUINOL:CYTOCHROME C OXIDOREDUCTASE MEMBRANE PROTEIN"/>
    <property type="match status" value="1"/>
</dbReference>
<sequence length="170" mass="17944">MSGRSVLGLFKEVDEAVDAADKLKENGIDDFEVLTGSPYPEGAFGEKVANHRLYVWPLVGAALGFSIAILVTAGTQLAYPIVTGGKPILALPPMFIIAYEGTMLGAILSTIVGVIFESRLPKTKLGLYDTRITEGYIGLVVVAPDDDTDRVGELFKAANAADVKSEPASA</sequence>
<proteinExistence type="predicted"/>
<organism evidence="2">
    <name type="scientific">marine metagenome</name>
    <dbReference type="NCBI Taxonomy" id="408172"/>
    <lineage>
        <taxon>unclassified sequences</taxon>
        <taxon>metagenomes</taxon>
        <taxon>ecological metagenomes</taxon>
    </lineage>
</organism>
<accession>A0A383A0I1</accession>
<keyword evidence="1" id="KW-0812">Transmembrane</keyword>
<protein>
    <recommendedName>
        <fullName evidence="3">DUF3341 domain-containing protein</fullName>
    </recommendedName>
</protein>
<dbReference type="EMBL" id="UINC01188162">
    <property type="protein sequence ID" value="SVE01242.1"/>
    <property type="molecule type" value="Genomic_DNA"/>
</dbReference>
<feature type="transmembrane region" description="Helical" evidence="1">
    <location>
        <begin position="53"/>
        <end position="74"/>
    </location>
</feature>